<sequence>MAKSQPVLPATKPMKASQLQRTPVRKGQPAQDEPDELEPAAAVGRPPRKAKSGAAAKYQDLLPKRRRADTIDDPPPSKKKKAEPVAANDDLNVGNVPSSAKRTGGE</sequence>
<comment type="caution">
    <text evidence="2">The sequence shown here is derived from an EMBL/GenBank/DDBJ whole genome shotgun (WGS) entry which is preliminary data.</text>
</comment>
<proteinExistence type="predicted"/>
<evidence type="ECO:0000256" key="1">
    <source>
        <dbReference type="SAM" id="MobiDB-lite"/>
    </source>
</evidence>
<feature type="region of interest" description="Disordered" evidence="1">
    <location>
        <begin position="1"/>
        <end position="106"/>
    </location>
</feature>
<feature type="compositionally biased region" description="Polar residues" evidence="1">
    <location>
        <begin position="95"/>
        <end position="106"/>
    </location>
</feature>
<accession>A0A4S4N3G5</accession>
<dbReference type="Proteomes" id="UP000308730">
    <property type="component" value="Unassembled WGS sequence"/>
</dbReference>
<keyword evidence="3" id="KW-1185">Reference proteome</keyword>
<dbReference type="AlphaFoldDB" id="A0A4S4N3G5"/>
<reference evidence="2 3" key="1">
    <citation type="submission" date="2019-02" db="EMBL/GenBank/DDBJ databases">
        <title>Genome sequencing of the rare red list fungi Antrodiella citrinella (Flaviporus citrinellus).</title>
        <authorList>
            <person name="Buettner E."/>
            <person name="Kellner H."/>
        </authorList>
    </citation>
    <scope>NUCLEOTIDE SEQUENCE [LARGE SCALE GENOMIC DNA]</scope>
    <source>
        <strain evidence="2 3">DSM 108506</strain>
    </source>
</reference>
<name>A0A4S4N3G5_9APHY</name>
<dbReference type="EMBL" id="SGPM01000023">
    <property type="protein sequence ID" value="THH32388.1"/>
    <property type="molecule type" value="Genomic_DNA"/>
</dbReference>
<protein>
    <submittedName>
        <fullName evidence="2">Uncharacterized protein</fullName>
    </submittedName>
</protein>
<organism evidence="2 3">
    <name type="scientific">Antrodiella citrinella</name>
    <dbReference type="NCBI Taxonomy" id="2447956"/>
    <lineage>
        <taxon>Eukaryota</taxon>
        <taxon>Fungi</taxon>
        <taxon>Dikarya</taxon>
        <taxon>Basidiomycota</taxon>
        <taxon>Agaricomycotina</taxon>
        <taxon>Agaricomycetes</taxon>
        <taxon>Polyporales</taxon>
        <taxon>Steccherinaceae</taxon>
        <taxon>Antrodiella</taxon>
    </lineage>
</organism>
<evidence type="ECO:0000313" key="3">
    <source>
        <dbReference type="Proteomes" id="UP000308730"/>
    </source>
</evidence>
<gene>
    <name evidence="2" type="ORF">EUX98_g1828</name>
</gene>
<evidence type="ECO:0000313" key="2">
    <source>
        <dbReference type="EMBL" id="THH32388.1"/>
    </source>
</evidence>